<evidence type="ECO:0000313" key="1">
    <source>
        <dbReference type="EMBL" id="JAH18062.1"/>
    </source>
</evidence>
<reference evidence="1" key="1">
    <citation type="submission" date="2014-11" db="EMBL/GenBank/DDBJ databases">
        <authorList>
            <person name="Amaro Gonzalez C."/>
        </authorList>
    </citation>
    <scope>NUCLEOTIDE SEQUENCE</scope>
</reference>
<reference evidence="1" key="2">
    <citation type="journal article" date="2015" name="Fish Shellfish Immunol.">
        <title>Early steps in the European eel (Anguilla anguilla)-Vibrio vulnificus interaction in the gills: Role of the RtxA13 toxin.</title>
        <authorList>
            <person name="Callol A."/>
            <person name="Pajuelo D."/>
            <person name="Ebbesson L."/>
            <person name="Teles M."/>
            <person name="MacKenzie S."/>
            <person name="Amaro C."/>
        </authorList>
    </citation>
    <scope>NUCLEOTIDE SEQUENCE</scope>
</reference>
<sequence>MCTSFKIYVRTNVTKHMQKCSRCSLPRCLKSPHFMLGFYCYSKKCISEKGTKLKYILGDFCFLKPEEFCTILYTFVNSYNYMYFVQILVVNP</sequence>
<organism evidence="1">
    <name type="scientific">Anguilla anguilla</name>
    <name type="common">European freshwater eel</name>
    <name type="synonym">Muraena anguilla</name>
    <dbReference type="NCBI Taxonomy" id="7936"/>
    <lineage>
        <taxon>Eukaryota</taxon>
        <taxon>Metazoa</taxon>
        <taxon>Chordata</taxon>
        <taxon>Craniata</taxon>
        <taxon>Vertebrata</taxon>
        <taxon>Euteleostomi</taxon>
        <taxon>Actinopterygii</taxon>
        <taxon>Neopterygii</taxon>
        <taxon>Teleostei</taxon>
        <taxon>Anguilliformes</taxon>
        <taxon>Anguillidae</taxon>
        <taxon>Anguilla</taxon>
    </lineage>
</organism>
<proteinExistence type="predicted"/>
<dbReference type="AlphaFoldDB" id="A0A0E9QNK9"/>
<dbReference type="EMBL" id="GBXM01090515">
    <property type="protein sequence ID" value="JAH18062.1"/>
    <property type="molecule type" value="Transcribed_RNA"/>
</dbReference>
<protein>
    <submittedName>
        <fullName evidence="1">Uncharacterized protein</fullName>
    </submittedName>
</protein>
<accession>A0A0E9QNK9</accession>
<name>A0A0E9QNK9_ANGAN</name>